<dbReference type="AlphaFoldDB" id="A0A4Q7N787"/>
<sequence length="312" mass="34170">SPARRPAQPARSSSRRSPATACPSLDRPVRGMSGPLQMPSRVVGPNERSGNAQRVADPAGAKNGAVVVEAALADVAAGRPWAARDRLRSALVRDRTNPRLHDLLGEVLFAMGDLPAAGLAWFLSSRENADPSAVVAFEAMRGYYRKPQHLARSLRLRVDPSSYSAAARRRIEALQEELSTHGWVWLPPAPPRHVRDLRPTWSPEDGVEPVLANVLGLQWRARARRTTTALESALEDARERVSQFSDDELAALQPVTWAYPAPPHWTMQVKVRPWGARRDACSVLLRAEGWRGVAVLRSGGVLTVPFGRPPNS</sequence>
<feature type="region of interest" description="Disordered" evidence="1">
    <location>
        <begin position="1"/>
        <end position="58"/>
    </location>
</feature>
<keyword evidence="3" id="KW-1185">Reference proteome</keyword>
<name>A0A4Q7N787_9ACTN</name>
<evidence type="ECO:0000313" key="2">
    <source>
        <dbReference type="EMBL" id="RZS77507.1"/>
    </source>
</evidence>
<organism evidence="2 3">
    <name type="scientific">Motilibacter rhizosphaerae</name>
    <dbReference type="NCBI Taxonomy" id="598652"/>
    <lineage>
        <taxon>Bacteria</taxon>
        <taxon>Bacillati</taxon>
        <taxon>Actinomycetota</taxon>
        <taxon>Actinomycetes</taxon>
        <taxon>Motilibacterales</taxon>
        <taxon>Motilibacteraceae</taxon>
        <taxon>Motilibacter</taxon>
    </lineage>
</organism>
<protein>
    <recommendedName>
        <fullName evidence="4">Tetratricopeptide repeat protein</fullName>
    </recommendedName>
</protein>
<gene>
    <name evidence="2" type="ORF">EV189_4050</name>
</gene>
<proteinExistence type="predicted"/>
<dbReference type="Proteomes" id="UP000293638">
    <property type="component" value="Unassembled WGS sequence"/>
</dbReference>
<comment type="caution">
    <text evidence="2">The sequence shown here is derived from an EMBL/GenBank/DDBJ whole genome shotgun (WGS) entry which is preliminary data.</text>
</comment>
<accession>A0A4Q7N787</accession>
<feature type="compositionally biased region" description="Low complexity" evidence="1">
    <location>
        <begin position="1"/>
        <end position="24"/>
    </location>
</feature>
<feature type="non-terminal residue" evidence="2">
    <location>
        <position position="1"/>
    </location>
</feature>
<dbReference type="InterPro" id="IPR046491">
    <property type="entry name" value="DUF6584"/>
</dbReference>
<evidence type="ECO:0000256" key="1">
    <source>
        <dbReference type="SAM" id="MobiDB-lite"/>
    </source>
</evidence>
<dbReference type="EMBL" id="SGXD01000015">
    <property type="protein sequence ID" value="RZS77507.1"/>
    <property type="molecule type" value="Genomic_DNA"/>
</dbReference>
<evidence type="ECO:0008006" key="4">
    <source>
        <dbReference type="Google" id="ProtNLM"/>
    </source>
</evidence>
<dbReference type="Pfam" id="PF20225">
    <property type="entry name" value="DUF6584"/>
    <property type="match status" value="1"/>
</dbReference>
<reference evidence="2 3" key="1">
    <citation type="submission" date="2019-02" db="EMBL/GenBank/DDBJ databases">
        <title>Genomic Encyclopedia of Type Strains, Phase IV (KMG-IV): sequencing the most valuable type-strain genomes for metagenomic binning, comparative biology and taxonomic classification.</title>
        <authorList>
            <person name="Goeker M."/>
        </authorList>
    </citation>
    <scope>NUCLEOTIDE SEQUENCE [LARGE SCALE GENOMIC DNA]</scope>
    <source>
        <strain evidence="2 3">DSM 45622</strain>
    </source>
</reference>
<evidence type="ECO:0000313" key="3">
    <source>
        <dbReference type="Proteomes" id="UP000293638"/>
    </source>
</evidence>